<dbReference type="Proteomes" id="UP000287746">
    <property type="component" value="Unassembled WGS sequence"/>
</dbReference>
<proteinExistence type="predicted"/>
<keyword evidence="4 6" id="KW-1133">Transmembrane helix</keyword>
<feature type="transmembrane region" description="Helical" evidence="6">
    <location>
        <begin position="187"/>
        <end position="206"/>
    </location>
</feature>
<feature type="transmembrane region" description="Helical" evidence="6">
    <location>
        <begin position="53"/>
        <end position="73"/>
    </location>
</feature>
<feature type="transmembrane region" description="Helical" evidence="6">
    <location>
        <begin position="336"/>
        <end position="359"/>
    </location>
</feature>
<reference evidence="8" key="1">
    <citation type="submission" date="2018-07" db="EMBL/GenBank/DDBJ databases">
        <title>Genomic and Epidemiologic Investigation of an Indolent Hospital Outbreak.</title>
        <authorList>
            <person name="Johnson R.C."/>
            <person name="Deming C."/>
            <person name="Conlan S."/>
            <person name="Zellmer C.J."/>
            <person name="Michelin A.V."/>
            <person name="Lee-Lin S.-Q."/>
            <person name="Thomas P.J."/>
            <person name="Park M."/>
            <person name="Weingarten R.A."/>
            <person name="Less J."/>
            <person name="Dekker J.P."/>
            <person name="Frank K.M."/>
            <person name="Musser K.A."/>
            <person name="Mcquiston J.R."/>
            <person name="Henderson D.K."/>
            <person name="Lau A.F."/>
            <person name="Palmore T.N."/>
            <person name="Segre J.A."/>
        </authorList>
    </citation>
    <scope>NUCLEOTIDE SEQUENCE [LARGE SCALE GENOMIC DNA]</scope>
    <source>
        <strain evidence="8">SK-CDC1_0717</strain>
    </source>
</reference>
<evidence type="ECO:0000256" key="4">
    <source>
        <dbReference type="ARBA" id="ARBA00022989"/>
    </source>
</evidence>
<dbReference type="Pfam" id="PF13440">
    <property type="entry name" value="Polysacc_synt_3"/>
    <property type="match status" value="1"/>
</dbReference>
<feature type="transmembrane region" description="Helical" evidence="6">
    <location>
        <begin position="371"/>
        <end position="392"/>
    </location>
</feature>
<evidence type="ECO:0000313" key="8">
    <source>
        <dbReference type="Proteomes" id="UP000287746"/>
    </source>
</evidence>
<dbReference type="EMBL" id="QQYZ01000018">
    <property type="protein sequence ID" value="RSY79917.1"/>
    <property type="molecule type" value="Genomic_DNA"/>
</dbReference>
<dbReference type="GO" id="GO:0005886">
    <property type="term" value="C:plasma membrane"/>
    <property type="evidence" value="ECO:0007669"/>
    <property type="project" value="UniProtKB-SubCell"/>
</dbReference>
<evidence type="ECO:0000256" key="6">
    <source>
        <dbReference type="SAM" id="Phobius"/>
    </source>
</evidence>
<feature type="transmembrane region" description="Helical" evidence="6">
    <location>
        <begin position="404"/>
        <end position="425"/>
    </location>
</feature>
<feature type="transmembrane region" description="Helical" evidence="6">
    <location>
        <begin position="306"/>
        <end position="324"/>
    </location>
</feature>
<name>A0A430G0L1_9SPHN</name>
<evidence type="ECO:0000256" key="1">
    <source>
        <dbReference type="ARBA" id="ARBA00004651"/>
    </source>
</evidence>
<feature type="transmembrane region" description="Helical" evidence="6">
    <location>
        <begin position="467"/>
        <end position="487"/>
    </location>
</feature>
<evidence type="ECO:0000256" key="3">
    <source>
        <dbReference type="ARBA" id="ARBA00022692"/>
    </source>
</evidence>
<dbReference type="RefSeq" id="WP_126005162.1">
    <property type="nucleotide sequence ID" value="NZ_QQYZ01000018.1"/>
</dbReference>
<feature type="transmembrane region" description="Helical" evidence="6">
    <location>
        <begin position="93"/>
        <end position="118"/>
    </location>
</feature>
<accession>A0A430G0L1</accession>
<keyword evidence="3 6" id="KW-0812">Transmembrane</keyword>
<evidence type="ECO:0000313" key="7">
    <source>
        <dbReference type="EMBL" id="RSY79917.1"/>
    </source>
</evidence>
<feature type="transmembrane region" description="Helical" evidence="6">
    <location>
        <begin position="130"/>
        <end position="151"/>
    </location>
</feature>
<evidence type="ECO:0000256" key="2">
    <source>
        <dbReference type="ARBA" id="ARBA00022475"/>
    </source>
</evidence>
<sequence>MTSDAHPAPSSAPSDDIAALAKGGRTNIFGFVLRLAARLPFLFIAGRLYGPEIVGRFALAVVVVELAALLATLGLKRGLAQALASTERPHAHVVWDGMVVAFVVSMIASAVLFTFPQIMYANSQVTGLEGLLPVIVFAIAWSDVSLAALAYRGNVKAAVTARAIVEPWTISIAAWALYYASPRDGLIIAYVLSMAAALIASLIPFIRSYGLPHGWSPHVTPLLQLARRNVPLAGADAIEWGTRNIDRFILGLLFPPAIVGIYYMAQQVASIPQKLKTSFDPILGPVIARNLAAGNRVAIAHQVKQVAFWIITAQAALLLMGGIPAEGVMGVVGPQFVAGAGALCFLLAAEMFASPGAVAEAGLVYMARHRNLMVSMLLLGFQAALSFALVFIMRDLGWDVNYQAAGPAVALAVTLAAGSTIKCWMLSRLTKASVFSLRPGFVAAVAVAGVVGWAFTQLPPRLEWVELSVGVPAIFAAYFAVIGKWAFGEEDRKLFKKLPKEGSGA</sequence>
<gene>
    <name evidence="7" type="ORF">DAH66_16320</name>
</gene>
<comment type="caution">
    <text evidence="7">The sequence shown here is derived from an EMBL/GenBank/DDBJ whole genome shotgun (WGS) entry which is preliminary data.</text>
</comment>
<keyword evidence="5 6" id="KW-0472">Membrane</keyword>
<protein>
    <submittedName>
        <fullName evidence="7">Lipopolysaccharide biosynthesis protein</fullName>
    </submittedName>
</protein>
<dbReference type="InterPro" id="IPR050833">
    <property type="entry name" value="Poly_Biosynth_Transport"/>
</dbReference>
<dbReference type="PANTHER" id="PTHR30250">
    <property type="entry name" value="PST FAMILY PREDICTED COLANIC ACID TRANSPORTER"/>
    <property type="match status" value="1"/>
</dbReference>
<evidence type="ECO:0000256" key="5">
    <source>
        <dbReference type="ARBA" id="ARBA00023136"/>
    </source>
</evidence>
<dbReference type="AlphaFoldDB" id="A0A430G0L1"/>
<keyword evidence="2" id="KW-1003">Cell membrane</keyword>
<organism evidence="7 8">
    <name type="scientific">Sphingomonas koreensis</name>
    <dbReference type="NCBI Taxonomy" id="93064"/>
    <lineage>
        <taxon>Bacteria</taxon>
        <taxon>Pseudomonadati</taxon>
        <taxon>Pseudomonadota</taxon>
        <taxon>Alphaproteobacteria</taxon>
        <taxon>Sphingomonadales</taxon>
        <taxon>Sphingomonadaceae</taxon>
        <taxon>Sphingomonas</taxon>
    </lineage>
</organism>
<feature type="transmembrane region" description="Helical" evidence="6">
    <location>
        <begin position="437"/>
        <end position="455"/>
    </location>
</feature>
<comment type="subcellular location">
    <subcellularLocation>
        <location evidence="1">Cell membrane</location>
        <topology evidence="1">Multi-pass membrane protein</topology>
    </subcellularLocation>
</comment>
<dbReference type="PANTHER" id="PTHR30250:SF11">
    <property type="entry name" value="O-ANTIGEN TRANSPORTER-RELATED"/>
    <property type="match status" value="1"/>
</dbReference>